<keyword evidence="6" id="KW-1185">Reference proteome</keyword>
<evidence type="ECO:0000256" key="4">
    <source>
        <dbReference type="SAM" id="MobiDB-lite"/>
    </source>
</evidence>
<accession>A0AAD1STU8</accession>
<evidence type="ECO:0000256" key="1">
    <source>
        <dbReference type="ARBA" id="ARBA00023015"/>
    </source>
</evidence>
<reference evidence="5" key="1">
    <citation type="submission" date="2022-03" db="EMBL/GenBank/DDBJ databases">
        <authorList>
            <person name="Alioto T."/>
            <person name="Alioto T."/>
            <person name="Gomez Garrido J."/>
        </authorList>
    </citation>
    <scope>NUCLEOTIDE SEQUENCE</scope>
</reference>
<dbReference type="PANTHER" id="PTHR22880">
    <property type="entry name" value="FALZ-RELATED BROMODOMAIN-CONTAINING PROTEINS"/>
    <property type="match status" value="1"/>
</dbReference>
<feature type="region of interest" description="Disordered" evidence="4">
    <location>
        <begin position="1"/>
        <end position="21"/>
    </location>
</feature>
<dbReference type="GO" id="GO:0005634">
    <property type="term" value="C:nucleus"/>
    <property type="evidence" value="ECO:0007669"/>
    <property type="project" value="TreeGrafter"/>
</dbReference>
<dbReference type="GO" id="GO:0006355">
    <property type="term" value="P:regulation of DNA-templated transcription"/>
    <property type="evidence" value="ECO:0007669"/>
    <property type="project" value="TreeGrafter"/>
</dbReference>
<evidence type="ECO:0000256" key="3">
    <source>
        <dbReference type="ARBA" id="ARBA00023163"/>
    </source>
</evidence>
<organism evidence="5 6">
    <name type="scientific">Pelobates cultripes</name>
    <name type="common">Western spadefoot toad</name>
    <dbReference type="NCBI Taxonomy" id="61616"/>
    <lineage>
        <taxon>Eukaryota</taxon>
        <taxon>Metazoa</taxon>
        <taxon>Chordata</taxon>
        <taxon>Craniata</taxon>
        <taxon>Vertebrata</taxon>
        <taxon>Euteleostomi</taxon>
        <taxon>Amphibia</taxon>
        <taxon>Batrachia</taxon>
        <taxon>Anura</taxon>
        <taxon>Pelobatoidea</taxon>
        <taxon>Pelobatidae</taxon>
        <taxon>Pelobates</taxon>
    </lineage>
</organism>
<keyword evidence="2" id="KW-0103">Bromodomain</keyword>
<dbReference type="Proteomes" id="UP001295444">
    <property type="component" value="Chromosome 08"/>
</dbReference>
<dbReference type="PANTHER" id="PTHR22880:SF175">
    <property type="entry name" value="BROMODOMAIN TESTIS-SPECIFIC PROTEIN"/>
    <property type="match status" value="1"/>
</dbReference>
<sequence>MSTSSRLQHSSIVNPPPPEYINHEKTGRVSNQLKHLEKVVLKTVWKHKFSWPFQQPVDAAKLNLPFDNCRGNAYETSCQVRGNSQRQHYGMRYEAGLCGQVYGRLIGRQPEQNISNLALPDKAEKD</sequence>
<dbReference type="InterPro" id="IPR036427">
    <property type="entry name" value="Bromodomain-like_sf"/>
</dbReference>
<dbReference type="Gene3D" id="1.20.920.10">
    <property type="entry name" value="Bromodomain-like"/>
    <property type="match status" value="1"/>
</dbReference>
<dbReference type="GO" id="GO:0000785">
    <property type="term" value="C:chromatin"/>
    <property type="evidence" value="ECO:0007669"/>
    <property type="project" value="TreeGrafter"/>
</dbReference>
<dbReference type="InterPro" id="IPR050935">
    <property type="entry name" value="Bromo_chromatin_reader"/>
</dbReference>
<dbReference type="GO" id="GO:0006338">
    <property type="term" value="P:chromatin remodeling"/>
    <property type="evidence" value="ECO:0007669"/>
    <property type="project" value="TreeGrafter"/>
</dbReference>
<name>A0AAD1STU8_PELCU</name>
<keyword evidence="1" id="KW-0805">Transcription regulation</keyword>
<dbReference type="SUPFAM" id="SSF47370">
    <property type="entry name" value="Bromodomain"/>
    <property type="match status" value="1"/>
</dbReference>
<evidence type="ECO:0000313" key="6">
    <source>
        <dbReference type="Proteomes" id="UP001295444"/>
    </source>
</evidence>
<feature type="compositionally biased region" description="Polar residues" evidence="4">
    <location>
        <begin position="1"/>
        <end position="13"/>
    </location>
</feature>
<evidence type="ECO:0000313" key="5">
    <source>
        <dbReference type="EMBL" id="CAH2311526.1"/>
    </source>
</evidence>
<dbReference type="EMBL" id="OW240919">
    <property type="protein sequence ID" value="CAH2311526.1"/>
    <property type="molecule type" value="Genomic_DNA"/>
</dbReference>
<protein>
    <submittedName>
        <fullName evidence="5">Bromodomain testis-specific</fullName>
    </submittedName>
</protein>
<evidence type="ECO:0000256" key="2">
    <source>
        <dbReference type="ARBA" id="ARBA00023117"/>
    </source>
</evidence>
<dbReference type="AlphaFoldDB" id="A0AAD1STU8"/>
<proteinExistence type="predicted"/>
<keyword evidence="3" id="KW-0804">Transcription</keyword>
<gene>
    <name evidence="5" type="ORF">PECUL_23A016799</name>
</gene>